<keyword evidence="2" id="KW-0808">Transferase</keyword>
<accession>A0A8H4AIE6</accession>
<dbReference type="Pfam" id="PF07714">
    <property type="entry name" value="PK_Tyr_Ser-Thr"/>
    <property type="match status" value="1"/>
</dbReference>
<dbReference type="AlphaFoldDB" id="A0A8H4AIE6"/>
<evidence type="ECO:0000313" key="3">
    <source>
        <dbReference type="Proteomes" id="UP000439903"/>
    </source>
</evidence>
<reference evidence="2 3" key="1">
    <citation type="journal article" date="2019" name="Environ. Microbiol.">
        <title>At the nexus of three kingdoms: the genome of the mycorrhizal fungus Gigaspora margarita provides insights into plant, endobacterial and fungal interactions.</title>
        <authorList>
            <person name="Venice F."/>
            <person name="Ghignone S."/>
            <person name="Salvioli di Fossalunga A."/>
            <person name="Amselem J."/>
            <person name="Novero M."/>
            <person name="Xianan X."/>
            <person name="Sedzielewska Toro K."/>
            <person name="Morin E."/>
            <person name="Lipzen A."/>
            <person name="Grigoriev I.V."/>
            <person name="Henrissat B."/>
            <person name="Martin F.M."/>
            <person name="Bonfante P."/>
        </authorList>
    </citation>
    <scope>NUCLEOTIDE SEQUENCE [LARGE SCALE GENOMIC DNA]</scope>
    <source>
        <strain evidence="2 3">BEG34</strain>
    </source>
</reference>
<dbReference type="OrthoDB" id="2444716at2759"/>
<dbReference type="EMBL" id="WTPW01000566">
    <property type="protein sequence ID" value="KAF0498871.1"/>
    <property type="molecule type" value="Genomic_DNA"/>
</dbReference>
<protein>
    <submittedName>
        <fullName evidence="2">Kinase-like protein</fullName>
    </submittedName>
</protein>
<dbReference type="InterPro" id="IPR000719">
    <property type="entry name" value="Prot_kinase_dom"/>
</dbReference>
<feature type="domain" description="Protein kinase" evidence="1">
    <location>
        <begin position="22"/>
        <end position="271"/>
    </location>
</feature>
<proteinExistence type="predicted"/>
<evidence type="ECO:0000259" key="1">
    <source>
        <dbReference type="PROSITE" id="PS50011"/>
    </source>
</evidence>
<comment type="caution">
    <text evidence="2">The sequence shown here is derived from an EMBL/GenBank/DDBJ whole genome shotgun (WGS) entry which is preliminary data.</text>
</comment>
<name>A0A8H4AIE6_GIGMA</name>
<gene>
    <name evidence="2" type="ORF">F8M41_020497</name>
</gene>
<dbReference type="Gene3D" id="1.10.510.10">
    <property type="entry name" value="Transferase(Phosphotransferase) domain 1"/>
    <property type="match status" value="1"/>
</dbReference>
<dbReference type="PANTHER" id="PTHR44329">
    <property type="entry name" value="SERINE/THREONINE-PROTEIN KINASE TNNI3K-RELATED"/>
    <property type="match status" value="1"/>
</dbReference>
<dbReference type="InterPro" id="IPR051681">
    <property type="entry name" value="Ser/Thr_Kinases-Pseudokinases"/>
</dbReference>
<sequence length="286" mass="33412">MEKAREMSALLYQINLIDFADFTDLKSIGKGRIHKAKWNDCKTMVALKSFQEKSDQEKSDQEKSDQEKSDEFLKELKAFTKICCHPNIIEFYGITKDSHDQPFFIFEYANNGTLREYLAKNYSELSWNDKSRIALEISDGLRFMHRNNIIHRDLHIKNVLIHDGTPKIANFGPSLSSDSIAYMDPEYFLNDQYKRTMKSDVYSFGVMLWEISSGKEPFKNLESQEVRSHILKGEREIPVEGTPPEYIELYKRCWSENPTNRPDTKVIHEFLETIFGEIEDQIPTTP</sequence>
<dbReference type="Proteomes" id="UP000439903">
    <property type="component" value="Unassembled WGS sequence"/>
</dbReference>
<dbReference type="PIRSF" id="PIRSF000654">
    <property type="entry name" value="Integrin-linked_kinase"/>
    <property type="match status" value="1"/>
</dbReference>
<organism evidence="2 3">
    <name type="scientific">Gigaspora margarita</name>
    <dbReference type="NCBI Taxonomy" id="4874"/>
    <lineage>
        <taxon>Eukaryota</taxon>
        <taxon>Fungi</taxon>
        <taxon>Fungi incertae sedis</taxon>
        <taxon>Mucoromycota</taxon>
        <taxon>Glomeromycotina</taxon>
        <taxon>Glomeromycetes</taxon>
        <taxon>Diversisporales</taxon>
        <taxon>Gigasporaceae</taxon>
        <taxon>Gigaspora</taxon>
    </lineage>
</organism>
<dbReference type="InterPro" id="IPR001245">
    <property type="entry name" value="Ser-Thr/Tyr_kinase_cat_dom"/>
</dbReference>
<evidence type="ECO:0000313" key="2">
    <source>
        <dbReference type="EMBL" id="KAF0498871.1"/>
    </source>
</evidence>
<dbReference type="GO" id="GO:0004674">
    <property type="term" value="F:protein serine/threonine kinase activity"/>
    <property type="evidence" value="ECO:0007669"/>
    <property type="project" value="TreeGrafter"/>
</dbReference>
<keyword evidence="2" id="KW-0418">Kinase</keyword>
<dbReference type="GO" id="GO:0005524">
    <property type="term" value="F:ATP binding"/>
    <property type="evidence" value="ECO:0007669"/>
    <property type="project" value="InterPro"/>
</dbReference>
<keyword evidence="3" id="KW-1185">Reference proteome</keyword>
<dbReference type="PROSITE" id="PS50011">
    <property type="entry name" value="PROTEIN_KINASE_DOM"/>
    <property type="match status" value="1"/>
</dbReference>
<dbReference type="SUPFAM" id="SSF56112">
    <property type="entry name" value="Protein kinase-like (PK-like)"/>
    <property type="match status" value="1"/>
</dbReference>
<dbReference type="InterPro" id="IPR011009">
    <property type="entry name" value="Kinase-like_dom_sf"/>
</dbReference>